<evidence type="ECO:0000313" key="1">
    <source>
        <dbReference type="EMBL" id="MBB6053371.1"/>
    </source>
</evidence>
<dbReference type="AlphaFoldDB" id="A0A7W9W9K0"/>
<name>A0A7W9W9K0_ARMRO</name>
<accession>A0A7W9W9K0</accession>
<dbReference type="Pfam" id="PF07070">
    <property type="entry name" value="Spo0M"/>
    <property type="match status" value="1"/>
</dbReference>
<evidence type="ECO:0000313" key="2">
    <source>
        <dbReference type="Proteomes" id="UP000520814"/>
    </source>
</evidence>
<protein>
    <submittedName>
        <fullName evidence="1">Uncharacterized protein</fullName>
    </submittedName>
</protein>
<organism evidence="1 2">
    <name type="scientific">Armatimonas rosea</name>
    <dbReference type="NCBI Taxonomy" id="685828"/>
    <lineage>
        <taxon>Bacteria</taxon>
        <taxon>Bacillati</taxon>
        <taxon>Armatimonadota</taxon>
        <taxon>Armatimonadia</taxon>
        <taxon>Armatimonadales</taxon>
        <taxon>Armatimonadaceae</taxon>
        <taxon>Armatimonas</taxon>
    </lineage>
</organism>
<dbReference type="InterPro" id="IPR009776">
    <property type="entry name" value="Spore_0_M"/>
</dbReference>
<dbReference type="Proteomes" id="UP000520814">
    <property type="component" value="Unassembled WGS sequence"/>
</dbReference>
<proteinExistence type="predicted"/>
<dbReference type="RefSeq" id="WP_184203465.1">
    <property type="nucleotide sequence ID" value="NZ_JACHGW010000006.1"/>
</dbReference>
<gene>
    <name evidence="1" type="ORF">HNQ39_005205</name>
</gene>
<keyword evidence="2" id="KW-1185">Reference proteome</keyword>
<dbReference type="EMBL" id="JACHGW010000006">
    <property type="protein sequence ID" value="MBB6053371.1"/>
    <property type="molecule type" value="Genomic_DNA"/>
</dbReference>
<sequence length="145" mass="16112">MLEKVKAFWRLTNNTGSYVALQLDKDAFDFGEPLTGTVQIEGVDRALEGSVELTLFRRDRGRSEPTVTYDWVAIVEQTVITPLTVAEGEKKALTFAIAPAAYSPYLAHYEPDGERGRLRLEARVSLRGAPDPRHAAEFRFTSAPA</sequence>
<comment type="caution">
    <text evidence="1">The sequence shown here is derived from an EMBL/GenBank/DDBJ whole genome shotgun (WGS) entry which is preliminary data.</text>
</comment>
<reference evidence="1 2" key="1">
    <citation type="submission" date="2020-08" db="EMBL/GenBank/DDBJ databases">
        <title>Genomic Encyclopedia of Type Strains, Phase IV (KMG-IV): sequencing the most valuable type-strain genomes for metagenomic binning, comparative biology and taxonomic classification.</title>
        <authorList>
            <person name="Goeker M."/>
        </authorList>
    </citation>
    <scope>NUCLEOTIDE SEQUENCE [LARGE SCALE GENOMIC DNA]</scope>
    <source>
        <strain evidence="1 2">DSM 23562</strain>
    </source>
</reference>